<dbReference type="GO" id="GO:0008270">
    <property type="term" value="F:zinc ion binding"/>
    <property type="evidence" value="ECO:0007669"/>
    <property type="project" value="UniProtKB-KW"/>
</dbReference>
<comment type="subcellular location">
    <subcellularLocation>
        <location evidence="1">Nucleus</location>
    </subcellularLocation>
</comment>
<keyword evidence="3" id="KW-0863">Zinc-finger</keyword>
<sequence length="282" mass="31824">MEPNPGNSLLSAEDSGMGPNQGNSLLSAKDSRMEPNQGNSLLSEEDSICPPPEPEKKQLIVPDKDDEQCDGDRHSSECAYRIVPYKFEEVDGGEVEQGTHHFSVPFKRRRQRSLSIAAYAVQCATCKKWRLIPTKQKYEEFRAQIKKDPFTCELAHQWKPDVTCNDPSDVSQDGSWLWAMDQHNIPQPSPGFDRLIAIRCAGCTRFADVYYATPSGRKLRSSKEIENYLKENPDYAAQGVNLSQFSFKIPAPAQQDYVRKRPKTNGNDDSHKEPSKPLMEEG</sequence>
<name>A0AAV5D1T8_ELECO</name>
<keyword evidence="8" id="KW-0539">Nucleus</keyword>
<organism evidence="12 13">
    <name type="scientific">Eleusine coracana subsp. coracana</name>
    <dbReference type="NCBI Taxonomy" id="191504"/>
    <lineage>
        <taxon>Eukaryota</taxon>
        <taxon>Viridiplantae</taxon>
        <taxon>Streptophyta</taxon>
        <taxon>Embryophyta</taxon>
        <taxon>Tracheophyta</taxon>
        <taxon>Spermatophyta</taxon>
        <taxon>Magnoliopsida</taxon>
        <taxon>Liliopsida</taxon>
        <taxon>Poales</taxon>
        <taxon>Poaceae</taxon>
        <taxon>PACMAD clade</taxon>
        <taxon>Chloridoideae</taxon>
        <taxon>Cynodonteae</taxon>
        <taxon>Eleusininae</taxon>
        <taxon>Eleusine</taxon>
    </lineage>
</organism>
<evidence type="ECO:0000256" key="6">
    <source>
        <dbReference type="ARBA" id="ARBA00023125"/>
    </source>
</evidence>
<dbReference type="EMBL" id="BQKI01000010">
    <property type="protein sequence ID" value="GJN04000.1"/>
    <property type="molecule type" value="Genomic_DNA"/>
</dbReference>
<evidence type="ECO:0000256" key="9">
    <source>
        <dbReference type="SAM" id="MobiDB-lite"/>
    </source>
</evidence>
<feature type="compositionally biased region" description="Basic and acidic residues" evidence="9">
    <location>
        <begin position="266"/>
        <end position="282"/>
    </location>
</feature>
<proteinExistence type="predicted"/>
<dbReference type="CDD" id="cd01396">
    <property type="entry name" value="MeCP2_MBD"/>
    <property type="match status" value="1"/>
</dbReference>
<dbReference type="GO" id="GO:0005634">
    <property type="term" value="C:nucleus"/>
    <property type="evidence" value="ECO:0007669"/>
    <property type="project" value="UniProtKB-SubCell"/>
</dbReference>
<gene>
    <name evidence="12" type="primary">ga21506</name>
    <name evidence="12" type="ORF">PR202_ga21506</name>
</gene>
<evidence type="ECO:0000259" key="10">
    <source>
        <dbReference type="PROSITE" id="PS50982"/>
    </source>
</evidence>
<keyword evidence="13" id="KW-1185">Reference proteome</keyword>
<feature type="domain" description="MBD" evidence="10">
    <location>
        <begin position="178"/>
        <end position="252"/>
    </location>
</feature>
<dbReference type="PANTHER" id="PTHR12396:SF30">
    <property type="entry name" value="MBD DOMAIN-CONTAINING PROTEIN"/>
    <property type="match status" value="1"/>
</dbReference>
<evidence type="ECO:0000256" key="8">
    <source>
        <dbReference type="ARBA" id="ARBA00023242"/>
    </source>
</evidence>
<feature type="region of interest" description="Disordered" evidence="9">
    <location>
        <begin position="1"/>
        <end position="73"/>
    </location>
</feature>
<reference evidence="12" key="2">
    <citation type="submission" date="2021-12" db="EMBL/GenBank/DDBJ databases">
        <title>Resequencing data analysis of finger millet.</title>
        <authorList>
            <person name="Hatakeyama M."/>
            <person name="Aluri S."/>
            <person name="Balachadran M.T."/>
            <person name="Sivarajan S.R."/>
            <person name="Poveda L."/>
            <person name="Shimizu-Inatsugi R."/>
            <person name="Schlapbach R."/>
            <person name="Sreeman S.M."/>
            <person name="Shimizu K.K."/>
        </authorList>
    </citation>
    <scope>NUCLEOTIDE SEQUENCE</scope>
</reference>
<evidence type="ECO:0000256" key="2">
    <source>
        <dbReference type="ARBA" id="ARBA00022723"/>
    </source>
</evidence>
<dbReference type="AlphaFoldDB" id="A0AAV5D1T8"/>
<feature type="compositionally biased region" description="Polar residues" evidence="9">
    <location>
        <begin position="1"/>
        <end position="10"/>
    </location>
</feature>
<accession>A0AAV5D1T8</accession>
<comment type="caution">
    <text evidence="12">The sequence shown here is derived from an EMBL/GenBank/DDBJ whole genome shotgun (WGS) entry which is preliminary data.</text>
</comment>
<dbReference type="Gene3D" id="3.30.890.10">
    <property type="entry name" value="Methyl-cpg-binding Protein 2, Chain A"/>
    <property type="match status" value="1"/>
</dbReference>
<dbReference type="InterPro" id="IPR001739">
    <property type="entry name" value="Methyl_CpG_DNA-bd"/>
</dbReference>
<dbReference type="Pfam" id="PF01429">
    <property type="entry name" value="MBD"/>
    <property type="match status" value="1"/>
</dbReference>
<reference evidence="12" key="1">
    <citation type="journal article" date="2018" name="DNA Res.">
        <title>Multiple hybrid de novo genome assembly of finger millet, an orphan allotetraploid crop.</title>
        <authorList>
            <person name="Hatakeyama M."/>
            <person name="Aluri S."/>
            <person name="Balachadran M.T."/>
            <person name="Sivarajan S.R."/>
            <person name="Patrignani A."/>
            <person name="Gruter S."/>
            <person name="Poveda L."/>
            <person name="Shimizu-Inatsugi R."/>
            <person name="Baeten J."/>
            <person name="Francoijs K.J."/>
            <person name="Nataraja K.N."/>
            <person name="Reddy Y.A.N."/>
            <person name="Phadnis S."/>
            <person name="Ravikumar R.L."/>
            <person name="Schlapbach R."/>
            <person name="Sreeman S.M."/>
            <person name="Shimizu K.K."/>
        </authorList>
    </citation>
    <scope>NUCLEOTIDE SEQUENCE</scope>
</reference>
<keyword evidence="7" id="KW-0804">Transcription</keyword>
<dbReference type="Proteomes" id="UP001054889">
    <property type="component" value="Unassembled WGS sequence"/>
</dbReference>
<dbReference type="PROSITE" id="PS50982">
    <property type="entry name" value="MBD"/>
    <property type="match status" value="1"/>
</dbReference>
<evidence type="ECO:0000256" key="7">
    <source>
        <dbReference type="ARBA" id="ARBA00023163"/>
    </source>
</evidence>
<evidence type="ECO:0000256" key="3">
    <source>
        <dbReference type="ARBA" id="ARBA00022771"/>
    </source>
</evidence>
<keyword evidence="2" id="KW-0479">Metal-binding</keyword>
<dbReference type="SUPFAM" id="SSF54171">
    <property type="entry name" value="DNA-binding domain"/>
    <property type="match status" value="1"/>
</dbReference>
<dbReference type="SMART" id="SM00391">
    <property type="entry name" value="MBD"/>
    <property type="match status" value="1"/>
</dbReference>
<dbReference type="Pfam" id="PF07496">
    <property type="entry name" value="zf-CW"/>
    <property type="match status" value="1"/>
</dbReference>
<dbReference type="PROSITE" id="PS51050">
    <property type="entry name" value="ZF_CW"/>
    <property type="match status" value="1"/>
</dbReference>
<dbReference type="InterPro" id="IPR011124">
    <property type="entry name" value="Znf_CW"/>
</dbReference>
<protein>
    <submittedName>
        <fullName evidence="12">Uncharacterized protein</fullName>
    </submittedName>
</protein>
<dbReference type="Gene3D" id="3.30.40.100">
    <property type="match status" value="1"/>
</dbReference>
<feature type="domain" description="CW-type" evidence="11">
    <location>
        <begin position="113"/>
        <end position="172"/>
    </location>
</feature>
<keyword evidence="6" id="KW-0238">DNA-binding</keyword>
<evidence type="ECO:0000256" key="4">
    <source>
        <dbReference type="ARBA" id="ARBA00022833"/>
    </source>
</evidence>
<evidence type="ECO:0000259" key="11">
    <source>
        <dbReference type="PROSITE" id="PS51050"/>
    </source>
</evidence>
<keyword evidence="5" id="KW-0805">Transcription regulation</keyword>
<feature type="region of interest" description="Disordered" evidence="9">
    <location>
        <begin position="253"/>
        <end position="282"/>
    </location>
</feature>
<dbReference type="PANTHER" id="PTHR12396">
    <property type="entry name" value="METHYL-CPG BINDING PROTEIN, MBD"/>
    <property type="match status" value="1"/>
</dbReference>
<dbReference type="GO" id="GO:0003677">
    <property type="term" value="F:DNA binding"/>
    <property type="evidence" value="ECO:0007669"/>
    <property type="project" value="UniProtKB-KW"/>
</dbReference>
<evidence type="ECO:0000313" key="12">
    <source>
        <dbReference type="EMBL" id="GJN04000.1"/>
    </source>
</evidence>
<evidence type="ECO:0000313" key="13">
    <source>
        <dbReference type="Proteomes" id="UP001054889"/>
    </source>
</evidence>
<keyword evidence="4" id="KW-0862">Zinc</keyword>
<evidence type="ECO:0000256" key="1">
    <source>
        <dbReference type="ARBA" id="ARBA00004123"/>
    </source>
</evidence>
<evidence type="ECO:0000256" key="5">
    <source>
        <dbReference type="ARBA" id="ARBA00023015"/>
    </source>
</evidence>
<dbReference type="InterPro" id="IPR016177">
    <property type="entry name" value="DNA-bd_dom_sf"/>
</dbReference>